<evidence type="ECO:0000256" key="8">
    <source>
        <dbReference type="ARBA" id="ARBA00023242"/>
    </source>
</evidence>
<comment type="subcellular location">
    <subcellularLocation>
        <location evidence="2">Cell membrane</location>
        <topology evidence="2">Single-pass type I membrane protein</topology>
    </subcellularLocation>
    <subcellularLocation>
        <location evidence="3">Nucleus outer membrane</location>
        <topology evidence="3">Single-pass type I membrane protein</topology>
    </subcellularLocation>
</comment>
<keyword evidence="11" id="KW-1185">Reference proteome</keyword>
<evidence type="ECO:0000313" key="11">
    <source>
        <dbReference type="Proteomes" id="UP000694388"/>
    </source>
</evidence>
<feature type="compositionally biased region" description="Basic and acidic residues" evidence="9">
    <location>
        <begin position="504"/>
        <end position="523"/>
    </location>
</feature>
<dbReference type="PRINTS" id="PR02107">
    <property type="entry name" value="INOS145TPRIP"/>
</dbReference>
<dbReference type="GO" id="GO:0005640">
    <property type="term" value="C:nuclear outer membrane"/>
    <property type="evidence" value="ECO:0007669"/>
    <property type="project" value="UniProtKB-SubCell"/>
</dbReference>
<dbReference type="SMART" id="SM01265">
    <property type="entry name" value="Mab-21"/>
    <property type="match status" value="1"/>
</dbReference>
<evidence type="ECO:0000256" key="2">
    <source>
        <dbReference type="ARBA" id="ARBA00004251"/>
    </source>
</evidence>
<evidence type="ECO:0000256" key="1">
    <source>
        <dbReference type="ARBA" id="ARBA00003856"/>
    </source>
</evidence>
<dbReference type="Gene3D" id="1.10.1410.40">
    <property type="match status" value="1"/>
</dbReference>
<feature type="region of interest" description="Disordered" evidence="9">
    <location>
        <begin position="504"/>
        <end position="530"/>
    </location>
</feature>
<dbReference type="Proteomes" id="UP000694388">
    <property type="component" value="Unplaced"/>
</dbReference>
<dbReference type="PANTHER" id="PTHR10656">
    <property type="entry name" value="CELL FATE DETERMINING PROTEIN MAB21-RELATED"/>
    <property type="match status" value="1"/>
</dbReference>
<dbReference type="AlphaFoldDB" id="A0A8C4WXT2"/>
<keyword evidence="5" id="KW-1003">Cell membrane</keyword>
<evidence type="ECO:0000256" key="6">
    <source>
        <dbReference type="ARBA" id="ARBA00023054"/>
    </source>
</evidence>
<keyword evidence="6" id="KW-0175">Coiled coil</keyword>
<keyword evidence="8" id="KW-0539">Nucleus</keyword>
<dbReference type="InterPro" id="IPR026250">
    <property type="entry name" value="ITPRIP-like"/>
</dbReference>
<evidence type="ECO:0000256" key="9">
    <source>
        <dbReference type="SAM" id="MobiDB-lite"/>
    </source>
</evidence>
<evidence type="ECO:0000256" key="4">
    <source>
        <dbReference type="ARBA" id="ARBA00019443"/>
    </source>
</evidence>
<evidence type="ECO:0000256" key="7">
    <source>
        <dbReference type="ARBA" id="ARBA00023180"/>
    </source>
</evidence>
<evidence type="ECO:0000256" key="5">
    <source>
        <dbReference type="ARBA" id="ARBA00022475"/>
    </source>
</evidence>
<reference evidence="10" key="1">
    <citation type="submission" date="2025-08" db="UniProtKB">
        <authorList>
            <consortium name="Ensembl"/>
        </authorList>
    </citation>
    <scope>IDENTIFICATION</scope>
</reference>
<proteinExistence type="predicted"/>
<name>A0A8C4WXT2_EPTBU</name>
<evidence type="ECO:0000256" key="3">
    <source>
        <dbReference type="ARBA" id="ARBA00004494"/>
    </source>
</evidence>
<comment type="function">
    <text evidence="1">Enhances Ca(2+)-mediated inhibition of inositol 1,4,5-triphosphate receptor (ITPR) Ca(2+) release.</text>
</comment>
<dbReference type="InterPro" id="IPR024810">
    <property type="entry name" value="MAB21L/cGLR"/>
</dbReference>
<accession>A0A8C4WXT2</accession>
<dbReference type="Ensembl" id="ENSEBUT00000018738.1">
    <property type="protein sequence ID" value="ENSEBUP00000018162.1"/>
    <property type="gene ID" value="ENSEBUG00000011344.1"/>
</dbReference>
<dbReference type="Gene3D" id="3.30.460.90">
    <property type="match status" value="1"/>
</dbReference>
<dbReference type="GO" id="GO:0005886">
    <property type="term" value="C:plasma membrane"/>
    <property type="evidence" value="ECO:0007669"/>
    <property type="project" value="UniProtKB-SubCell"/>
</dbReference>
<dbReference type="PANTHER" id="PTHR10656:SF8">
    <property type="entry name" value="INOSITOL 1,4,5-TRISPHOSPHATE RECEPTOR-INTERACTING PROTEIN"/>
    <property type="match status" value="1"/>
</dbReference>
<protein>
    <recommendedName>
        <fullName evidence="4">Inositol 1,4,5-trisphosphate receptor-interacting protein</fullName>
    </recommendedName>
</protein>
<evidence type="ECO:0000313" key="10">
    <source>
        <dbReference type="Ensembl" id="ENSEBUP00000018162.1"/>
    </source>
</evidence>
<keyword evidence="5" id="KW-0472">Membrane</keyword>
<dbReference type="OMA" id="DYLWYIW"/>
<organism evidence="10 11">
    <name type="scientific">Eptatretus burgeri</name>
    <name type="common">Inshore hagfish</name>
    <dbReference type="NCBI Taxonomy" id="7764"/>
    <lineage>
        <taxon>Eukaryota</taxon>
        <taxon>Metazoa</taxon>
        <taxon>Chordata</taxon>
        <taxon>Craniata</taxon>
        <taxon>Vertebrata</taxon>
        <taxon>Cyclostomata</taxon>
        <taxon>Myxini</taxon>
        <taxon>Myxiniformes</taxon>
        <taxon>Myxinidae</taxon>
        <taxon>Eptatretinae</taxon>
        <taxon>Eptatretus</taxon>
    </lineage>
</organism>
<reference evidence="10" key="2">
    <citation type="submission" date="2025-09" db="UniProtKB">
        <authorList>
            <consortium name="Ensembl"/>
        </authorList>
    </citation>
    <scope>IDENTIFICATION</scope>
</reference>
<keyword evidence="7" id="KW-0325">Glycoprotein</keyword>
<sequence>PEGRISSLCFASYFLHHSILWRPAEHSAMEDRGRLLADQMRKLELEFQTLKEPSRDVHDFEEVDQGFDVLAVTGSLLSRALLLFFLLLELFPEVYTVSDDDVFREDSDEVALVQSLIGNVKPTLPSTEALQNFYNKRTRSLVKQATSTLDILEPFIDALMNNMTAGQSNPVDFEIGSYLIIPAIFGKLPQFTFLVPLSPVHPYSFTTDCNFKGTCVQLNNPNVAVMMEQAGIKDICKCSDCKEDTLCLLSRTDPKSKLIPTTHWPGKTRFCKPDSTNLEHSKVLQWFLTTVSQSCRKIAASYQLEIVLRDHASPCAFKAYNQSGNTMKFDLVPAICCTYSDVYVVPASYADMGSSAEALDWGLVFAVARERRLSVLAAQLPSGKRFLQALQLLNALIELNKMQTTLKLLRPKAGLRHVHLQTVLLHHFLELSVASDHEHKASDIQHCLQDLLSALSFCLASRYLPLNVAGITKGLLEGQGPNMFGRTFIPDDAFQQMRSLFQENKMEREKHQQQSRSESEIKGRGRRTRE</sequence>
<dbReference type="GeneTree" id="ENSGT01140000283366"/>